<dbReference type="VEuPathDB" id="CryptoDB:GNI_157280"/>
<accession>A0A023AYV8</accession>
<keyword evidence="9 15" id="KW-0378">Hydrolase</keyword>
<gene>
    <name evidence="15" type="ORF">GNI_157280</name>
</gene>
<name>A0A023AYV8_GRENI</name>
<dbReference type="CDD" id="cd06530">
    <property type="entry name" value="S26_SPase_I"/>
    <property type="match status" value="1"/>
</dbReference>
<dbReference type="PANTHER" id="PTHR10806">
    <property type="entry name" value="SIGNAL PEPTIDASE COMPLEX CATALYTIC SUBUNIT SEC11"/>
    <property type="match status" value="1"/>
</dbReference>
<dbReference type="GO" id="GO:0009003">
    <property type="term" value="F:signal peptidase activity"/>
    <property type="evidence" value="ECO:0007669"/>
    <property type="project" value="UniProtKB-EC"/>
</dbReference>
<dbReference type="InterPro" id="IPR019533">
    <property type="entry name" value="Peptidase_S26"/>
</dbReference>
<dbReference type="Proteomes" id="UP000019763">
    <property type="component" value="Unassembled WGS sequence"/>
</dbReference>
<dbReference type="Pfam" id="PF00717">
    <property type="entry name" value="Peptidase_S24"/>
    <property type="match status" value="1"/>
</dbReference>
<dbReference type="EC" id="3.4.21.89" evidence="4"/>
<evidence type="ECO:0000313" key="15">
    <source>
        <dbReference type="EMBL" id="EZG43846.1"/>
    </source>
</evidence>
<comment type="function">
    <text evidence="13">Catalytic component of the signal peptidase complex (SPC) which catalyzes the cleavage of N-terminal signal sequences from nascent proteins as they are translocated into the lumen of the endoplasmic reticulum. Specifically cleaves N-terminal signal peptides that contain a hydrophobic alpha-helix (h-region) shorter than 18-20 amino acids.</text>
</comment>
<dbReference type="InterPro" id="IPR015927">
    <property type="entry name" value="Peptidase_S24_S26A/B/C"/>
</dbReference>
<evidence type="ECO:0000256" key="8">
    <source>
        <dbReference type="ARBA" id="ARBA00022692"/>
    </source>
</evidence>
<comment type="subcellular location">
    <subcellularLocation>
        <location evidence="2">Endoplasmic reticulum membrane</location>
        <topology evidence="2">Single-pass type II membrane protein</topology>
    </subcellularLocation>
</comment>
<keyword evidence="11" id="KW-1133">Transmembrane helix</keyword>
<dbReference type="InterPro" id="IPR001733">
    <property type="entry name" value="Peptidase_S26B"/>
</dbReference>
<dbReference type="RefSeq" id="XP_011132967.1">
    <property type="nucleotide sequence ID" value="XM_011134665.1"/>
</dbReference>
<dbReference type="eggNOG" id="KOG3342">
    <property type="taxonomic scope" value="Eukaryota"/>
</dbReference>
<dbReference type="OMA" id="GSMEPFM"/>
<protein>
    <recommendedName>
        <fullName evidence="5">Signal peptidase complex catalytic subunit SEC11</fullName>
        <ecNumber evidence="4">3.4.21.89</ecNumber>
    </recommendedName>
    <alternativeName>
        <fullName evidence="6">Signal peptidase complex catalytic subunit sec11</fullName>
    </alternativeName>
</protein>
<evidence type="ECO:0000256" key="3">
    <source>
        <dbReference type="ARBA" id="ARBA00011035"/>
    </source>
</evidence>
<dbReference type="NCBIfam" id="TIGR02228">
    <property type="entry name" value="sigpep_I_arch"/>
    <property type="match status" value="1"/>
</dbReference>
<dbReference type="InterPro" id="IPR036286">
    <property type="entry name" value="LexA/Signal_pep-like_sf"/>
</dbReference>
<dbReference type="AlphaFoldDB" id="A0A023AYV8"/>
<keyword evidence="12" id="KW-0472">Membrane</keyword>
<evidence type="ECO:0000256" key="7">
    <source>
        <dbReference type="ARBA" id="ARBA00022670"/>
    </source>
</evidence>
<evidence type="ECO:0000256" key="2">
    <source>
        <dbReference type="ARBA" id="ARBA00004648"/>
    </source>
</evidence>
<dbReference type="GO" id="GO:0004252">
    <property type="term" value="F:serine-type endopeptidase activity"/>
    <property type="evidence" value="ECO:0007669"/>
    <property type="project" value="InterPro"/>
</dbReference>
<evidence type="ECO:0000256" key="9">
    <source>
        <dbReference type="ARBA" id="ARBA00022801"/>
    </source>
</evidence>
<comment type="catalytic activity">
    <reaction evidence="1">
        <text>Cleavage of hydrophobic, N-terminal signal or leader sequences from secreted and periplasmic proteins.</text>
        <dbReference type="EC" id="3.4.21.89"/>
    </reaction>
</comment>
<evidence type="ECO:0000256" key="11">
    <source>
        <dbReference type="ARBA" id="ARBA00022989"/>
    </source>
</evidence>
<evidence type="ECO:0000256" key="12">
    <source>
        <dbReference type="ARBA" id="ARBA00023136"/>
    </source>
</evidence>
<sequence>MIEILDDVWRAIKRLIVQPRKCLHTGANGGVMILTAFVAWKCLMLLTNCASPVVVVLSGSMEPGMYRGDILFLRNPGTYHTGDVVVYNLKGRDIPIVHRVLSVHQRDDGNQMLLTKGDNNNVDDRGLYNRGQMWLTEDDIYGTAYAYAPSLGMATIWINEWQGAKQLLILAMVIAAMMGKEI</sequence>
<dbReference type="GeneID" id="22915460"/>
<keyword evidence="10" id="KW-0256">Endoplasmic reticulum</keyword>
<evidence type="ECO:0000313" key="16">
    <source>
        <dbReference type="Proteomes" id="UP000019763"/>
    </source>
</evidence>
<dbReference type="PANTHER" id="PTHR10806:SF6">
    <property type="entry name" value="SIGNAL PEPTIDASE COMPLEX CATALYTIC SUBUNIT SEC11"/>
    <property type="match status" value="1"/>
</dbReference>
<dbReference type="PRINTS" id="PR00728">
    <property type="entry name" value="SIGNALPTASE"/>
</dbReference>
<evidence type="ECO:0000256" key="1">
    <source>
        <dbReference type="ARBA" id="ARBA00000677"/>
    </source>
</evidence>
<dbReference type="SUPFAM" id="SSF51306">
    <property type="entry name" value="LexA/Signal peptidase"/>
    <property type="match status" value="1"/>
</dbReference>
<evidence type="ECO:0000259" key="14">
    <source>
        <dbReference type="Pfam" id="PF00717"/>
    </source>
</evidence>
<organism evidence="15 16">
    <name type="scientific">Gregarina niphandrodes</name>
    <name type="common">Septate eugregarine</name>
    <dbReference type="NCBI Taxonomy" id="110365"/>
    <lineage>
        <taxon>Eukaryota</taxon>
        <taxon>Sar</taxon>
        <taxon>Alveolata</taxon>
        <taxon>Apicomplexa</taxon>
        <taxon>Conoidasida</taxon>
        <taxon>Gregarinasina</taxon>
        <taxon>Eugregarinorida</taxon>
        <taxon>Gregarinidae</taxon>
        <taxon>Gregarina</taxon>
    </lineage>
</organism>
<keyword evidence="8" id="KW-0812">Transmembrane</keyword>
<dbReference type="EMBL" id="AFNH02001172">
    <property type="protein sequence ID" value="EZG43846.1"/>
    <property type="molecule type" value="Genomic_DNA"/>
</dbReference>
<dbReference type="PROSITE" id="PS00761">
    <property type="entry name" value="SPASE_I_3"/>
    <property type="match status" value="1"/>
</dbReference>
<proteinExistence type="inferred from homology"/>
<dbReference type="InterPro" id="IPR019758">
    <property type="entry name" value="Pept_S26A_signal_pept_1_CS"/>
</dbReference>
<keyword evidence="7" id="KW-0645">Protease</keyword>
<dbReference type="GO" id="GO:0006465">
    <property type="term" value="P:signal peptide processing"/>
    <property type="evidence" value="ECO:0007669"/>
    <property type="project" value="InterPro"/>
</dbReference>
<dbReference type="OrthoDB" id="10257561at2759"/>
<keyword evidence="16" id="KW-1185">Reference proteome</keyword>
<comment type="similarity">
    <text evidence="3">Belongs to the peptidase S26B family.</text>
</comment>
<evidence type="ECO:0000256" key="13">
    <source>
        <dbReference type="ARBA" id="ARBA00045533"/>
    </source>
</evidence>
<evidence type="ECO:0000256" key="5">
    <source>
        <dbReference type="ARBA" id="ARBA00019685"/>
    </source>
</evidence>
<reference evidence="15" key="1">
    <citation type="submission" date="2013-12" db="EMBL/GenBank/DDBJ databases">
        <authorList>
            <person name="Omoto C.K."/>
            <person name="Sibley D."/>
            <person name="Venepally P."/>
            <person name="Hadjithomas M."/>
            <person name="Karamycheva S."/>
            <person name="Brunk B."/>
            <person name="Roos D."/>
            <person name="Caler E."/>
            <person name="Lorenzi H."/>
        </authorList>
    </citation>
    <scope>NUCLEOTIDE SEQUENCE</scope>
</reference>
<feature type="domain" description="Peptidase S24/S26A/S26B/S26C" evidence="14">
    <location>
        <begin position="39"/>
        <end position="124"/>
    </location>
</feature>
<comment type="caution">
    <text evidence="15">The sequence shown here is derived from an EMBL/GenBank/DDBJ whole genome shotgun (WGS) entry which is preliminary data.</text>
</comment>
<evidence type="ECO:0000256" key="6">
    <source>
        <dbReference type="ARBA" id="ARBA00021755"/>
    </source>
</evidence>
<evidence type="ECO:0000256" key="4">
    <source>
        <dbReference type="ARBA" id="ARBA00013208"/>
    </source>
</evidence>
<dbReference type="GO" id="GO:0005787">
    <property type="term" value="C:signal peptidase complex"/>
    <property type="evidence" value="ECO:0007669"/>
    <property type="project" value="TreeGrafter"/>
</dbReference>
<evidence type="ECO:0000256" key="10">
    <source>
        <dbReference type="ARBA" id="ARBA00022824"/>
    </source>
</evidence>